<dbReference type="InterPro" id="IPR036589">
    <property type="entry name" value="HCY_dom_sf"/>
</dbReference>
<dbReference type="InParanoid" id="A0A7M7PSK7"/>
<evidence type="ECO:0000256" key="5">
    <source>
        <dbReference type="ARBA" id="ARBA00022833"/>
    </source>
</evidence>
<sequence length="367" mass="40639">MSTSRGLLERLAEGPVVGDGSFVMTLEKRGYVMAGKWTPEACIQYPGAVRQLHREFLRAGADIMQTFTFYASEDRLKIQCSEENGSVNWESVNEVACDLAHEVAAEGDALVAGSLSPVAKYEDGKGTKEDVQNEFRKQCDVFIRKKVDFLLGEFFAHTEEAEWAIEVMKSYGIPVACTMRMGVAGDEMGVAPAQSAVRLARAGADVVGVNCCYDPDIALAAIAKMKEGLNEAGLQNYLMIQPVGFHTQELKDEPKGYTALPEFPFALEPRSLTRIDVHKYARRAYDLGVRYIGGCCGFEPHHIRAIAEELKTERGHGIPGADQFDNFEGLKRSHKETQQKRATAEYWMNLKPAAGREWITKLATLDS</sequence>
<dbReference type="InterPro" id="IPR017226">
    <property type="entry name" value="BHMT-like"/>
</dbReference>
<comment type="pathway">
    <text evidence="1">Amino-acid biosynthesis; L-methionine biosynthesis via de novo pathway; L-methionine from L-homocysteine (BhmT route): step 1/1.</text>
</comment>
<feature type="binding site" evidence="6 7">
    <location>
        <position position="211"/>
    </location>
    <ligand>
        <name>Zn(2+)</name>
        <dbReference type="ChEBI" id="CHEBI:29105"/>
    </ligand>
</feature>
<dbReference type="UniPathway" id="UPA00051">
    <property type="reaction ID" value="UER00083"/>
</dbReference>
<dbReference type="FunFam" id="3.20.20.330:FF:000003">
    <property type="entry name" value="Betaine--homocysteine S-methyltransferase 1"/>
    <property type="match status" value="1"/>
</dbReference>
<dbReference type="Pfam" id="PF02574">
    <property type="entry name" value="S-methyl_trans"/>
    <property type="match status" value="1"/>
</dbReference>
<dbReference type="GO" id="GO:0047150">
    <property type="term" value="F:betaine-homocysteine S-methyltransferase activity"/>
    <property type="evidence" value="ECO:0000318"/>
    <property type="project" value="GO_Central"/>
</dbReference>
<feature type="domain" description="Hcy-binding" evidence="8">
    <location>
        <begin position="4"/>
        <end position="310"/>
    </location>
</feature>
<dbReference type="OMA" id="PECNHSG"/>
<evidence type="ECO:0000256" key="3">
    <source>
        <dbReference type="ARBA" id="ARBA00022679"/>
    </source>
</evidence>
<keyword evidence="10" id="KW-1185">Reference proteome</keyword>
<dbReference type="PROSITE" id="PS50970">
    <property type="entry name" value="HCY"/>
    <property type="match status" value="1"/>
</dbReference>
<keyword evidence="2 7" id="KW-0489">Methyltransferase</keyword>
<dbReference type="PIRSF" id="PIRSF037505">
    <property type="entry name" value="Betaine_HMT"/>
    <property type="match status" value="1"/>
</dbReference>
<dbReference type="InterPro" id="IPR051524">
    <property type="entry name" value="BHMT"/>
</dbReference>
<evidence type="ECO:0000256" key="1">
    <source>
        <dbReference type="ARBA" id="ARBA00005137"/>
    </source>
</evidence>
<protein>
    <recommendedName>
        <fullName evidence="8">Hcy-binding domain-containing protein</fullName>
    </recommendedName>
</protein>
<dbReference type="SUPFAM" id="SSF82282">
    <property type="entry name" value="Homocysteine S-methyltransferase"/>
    <property type="match status" value="1"/>
</dbReference>
<dbReference type="PANTHER" id="PTHR46120">
    <property type="entry name" value="BETAINE--HOMOCYSTEINE S-METHYLTRANSFERASE 1"/>
    <property type="match status" value="1"/>
</dbReference>
<accession>A0A7M7PSK7</accession>
<evidence type="ECO:0000313" key="9">
    <source>
        <dbReference type="EnsemblMetazoa" id="XP_030855407"/>
    </source>
</evidence>
<comment type="cofactor">
    <cofactor evidence="6">
        <name>Zn(2+)</name>
        <dbReference type="ChEBI" id="CHEBI:29105"/>
    </cofactor>
    <text evidence="6">Binds 1 zinc ion per subunit.</text>
</comment>
<dbReference type="PANTHER" id="PTHR46120:SF4">
    <property type="entry name" value="HCY-BINDING DOMAIN-CONTAINING PROTEIN"/>
    <property type="match status" value="1"/>
</dbReference>
<feature type="binding site" evidence="6 7">
    <location>
        <position position="295"/>
    </location>
    <ligand>
        <name>Zn(2+)</name>
        <dbReference type="ChEBI" id="CHEBI:29105"/>
    </ligand>
</feature>
<dbReference type="RefSeq" id="XP_030855407.1">
    <property type="nucleotide sequence ID" value="XM_030999547.1"/>
</dbReference>
<evidence type="ECO:0000313" key="10">
    <source>
        <dbReference type="Proteomes" id="UP000007110"/>
    </source>
</evidence>
<evidence type="ECO:0000259" key="8">
    <source>
        <dbReference type="PROSITE" id="PS50970"/>
    </source>
</evidence>
<keyword evidence="4 6" id="KW-0479">Metal-binding</keyword>
<dbReference type="Gene3D" id="3.20.20.330">
    <property type="entry name" value="Homocysteine-binding-like domain"/>
    <property type="match status" value="1"/>
</dbReference>
<evidence type="ECO:0000256" key="4">
    <source>
        <dbReference type="ARBA" id="ARBA00022723"/>
    </source>
</evidence>
<evidence type="ECO:0000256" key="7">
    <source>
        <dbReference type="PROSITE-ProRule" id="PRU00333"/>
    </source>
</evidence>
<dbReference type="Proteomes" id="UP000007110">
    <property type="component" value="Unassembled WGS sequence"/>
</dbReference>
<dbReference type="GO" id="GO:0009086">
    <property type="term" value="P:methionine biosynthetic process"/>
    <property type="evidence" value="ECO:0000318"/>
    <property type="project" value="GO_Central"/>
</dbReference>
<dbReference type="GO" id="GO:0008270">
    <property type="term" value="F:zinc ion binding"/>
    <property type="evidence" value="ECO:0007669"/>
    <property type="project" value="InterPro"/>
</dbReference>
<reference evidence="10" key="1">
    <citation type="submission" date="2015-02" db="EMBL/GenBank/DDBJ databases">
        <title>Genome sequencing for Strongylocentrotus purpuratus.</title>
        <authorList>
            <person name="Murali S."/>
            <person name="Liu Y."/>
            <person name="Vee V."/>
            <person name="English A."/>
            <person name="Wang M."/>
            <person name="Skinner E."/>
            <person name="Han Y."/>
            <person name="Muzny D.M."/>
            <person name="Worley K.C."/>
            <person name="Gibbs R.A."/>
        </authorList>
    </citation>
    <scope>NUCLEOTIDE SEQUENCE</scope>
</reference>
<evidence type="ECO:0000256" key="2">
    <source>
        <dbReference type="ARBA" id="ARBA00022603"/>
    </source>
</evidence>
<feature type="binding site" evidence="6 7">
    <location>
        <position position="296"/>
    </location>
    <ligand>
        <name>Zn(2+)</name>
        <dbReference type="ChEBI" id="CHEBI:29105"/>
    </ligand>
</feature>
<proteinExistence type="predicted"/>
<reference evidence="9" key="2">
    <citation type="submission" date="2021-01" db="UniProtKB">
        <authorList>
            <consortium name="EnsemblMetazoa"/>
        </authorList>
    </citation>
    <scope>IDENTIFICATION</scope>
</reference>
<organism evidence="9 10">
    <name type="scientific">Strongylocentrotus purpuratus</name>
    <name type="common">Purple sea urchin</name>
    <dbReference type="NCBI Taxonomy" id="7668"/>
    <lineage>
        <taxon>Eukaryota</taxon>
        <taxon>Metazoa</taxon>
        <taxon>Echinodermata</taxon>
        <taxon>Eleutherozoa</taxon>
        <taxon>Echinozoa</taxon>
        <taxon>Echinoidea</taxon>
        <taxon>Euechinoidea</taxon>
        <taxon>Echinacea</taxon>
        <taxon>Camarodonta</taxon>
        <taxon>Echinidea</taxon>
        <taxon>Strongylocentrotidae</taxon>
        <taxon>Strongylocentrotus</taxon>
    </lineage>
</organism>
<dbReference type="InterPro" id="IPR003726">
    <property type="entry name" value="HCY_dom"/>
</dbReference>
<evidence type="ECO:0000256" key="6">
    <source>
        <dbReference type="PIRSR" id="PIRSR037505-2"/>
    </source>
</evidence>
<dbReference type="AlphaFoldDB" id="A0A7M7PSK7"/>
<dbReference type="GO" id="GO:0032259">
    <property type="term" value="P:methylation"/>
    <property type="evidence" value="ECO:0007669"/>
    <property type="project" value="UniProtKB-KW"/>
</dbReference>
<dbReference type="RefSeq" id="XP_030855408.1">
    <property type="nucleotide sequence ID" value="XM_030999548.1"/>
</dbReference>
<dbReference type="KEGG" id="spu:579857"/>
<dbReference type="EnsemblMetazoa" id="XM_030999548">
    <property type="protein sequence ID" value="XP_030855408"/>
    <property type="gene ID" value="LOC579857"/>
</dbReference>
<dbReference type="OrthoDB" id="261426at2759"/>
<dbReference type="GeneID" id="579857"/>
<dbReference type="EnsemblMetazoa" id="XM_030999547">
    <property type="protein sequence ID" value="XP_030855407"/>
    <property type="gene ID" value="LOC579857"/>
</dbReference>
<name>A0A7M7PSK7_STRPU</name>
<keyword evidence="3 7" id="KW-0808">Transferase</keyword>
<keyword evidence="5 6" id="KW-0862">Zinc</keyword>